<proteinExistence type="inferred from homology"/>
<dbReference type="InterPro" id="IPR007214">
    <property type="entry name" value="YbaK/aa-tRNA-synth-assoc-dom"/>
</dbReference>
<comment type="similarity">
    <text evidence="1">Belongs to the PRORSD1 family.</text>
</comment>
<dbReference type="InterPro" id="IPR036754">
    <property type="entry name" value="YbaK/aa-tRNA-synt-asso_dom_sf"/>
</dbReference>
<dbReference type="PANTHER" id="PTHR31423:SF3">
    <property type="entry name" value="PROLYL-TRNA SYNTHETASE ASSOCIATED DOMAIN-CONTAINING PROTEIN 1-RELATED"/>
    <property type="match status" value="1"/>
</dbReference>
<feature type="domain" description="YbaK/aminoacyl-tRNA synthetase-associated" evidence="2">
    <location>
        <begin position="47"/>
        <end position="155"/>
    </location>
</feature>
<dbReference type="PATRIC" id="fig|1094558.3.peg.2049"/>
<dbReference type="eggNOG" id="COG3760">
    <property type="taxonomic scope" value="Bacteria"/>
</dbReference>
<dbReference type="AlphaFoldDB" id="J1JXK4"/>
<comment type="caution">
    <text evidence="3">The sequence shown here is derived from an EMBL/GenBank/DDBJ whole genome shotgun (WGS) entry which is preliminary data.</text>
</comment>
<dbReference type="OrthoDB" id="5145315at2"/>
<dbReference type="GO" id="GO:0002161">
    <property type="term" value="F:aminoacyl-tRNA deacylase activity"/>
    <property type="evidence" value="ECO:0007669"/>
    <property type="project" value="InterPro"/>
</dbReference>
<sequence>MHENKMRKDPQPLFDFLNKLEIVVTTHYHEALFKVSEGEQIKAKISGGHTKKFFLKDKKGQYFLVILEDYALVDLKQLHKIIGASGRLSFGSAEKLSQYLGLYPGAVSVFGLLNDKENHVRLILDKDLMQNIYINCHPLTNEATTSIHRDDLLKFVEATHHDVRILHISQNQGLN</sequence>
<dbReference type="InterPro" id="IPR040285">
    <property type="entry name" value="ProX/PRXD1"/>
</dbReference>
<keyword evidence="4" id="KW-1185">Reference proteome</keyword>
<dbReference type="FunFam" id="3.90.960.10:FF:000005">
    <property type="entry name" value="Putative prolyl-tRNA synthetase"/>
    <property type="match status" value="1"/>
</dbReference>
<dbReference type="HOGENOM" id="CLU_104635_2_0_5"/>
<accession>J1JXK4</accession>
<evidence type="ECO:0000256" key="1">
    <source>
        <dbReference type="ARBA" id="ARBA00010201"/>
    </source>
</evidence>
<dbReference type="Proteomes" id="UP000008952">
    <property type="component" value="Unassembled WGS sequence"/>
</dbReference>
<dbReference type="STRING" id="1094558.ME5_01911"/>
<gene>
    <name evidence="3" type="ORF">ME5_01911</name>
</gene>
<dbReference type="CDD" id="cd04335">
    <property type="entry name" value="PrdX_deacylase"/>
    <property type="match status" value="1"/>
</dbReference>
<dbReference type="Gene3D" id="3.90.960.10">
    <property type="entry name" value="YbaK/aminoacyl-tRNA synthetase-associated domain"/>
    <property type="match status" value="1"/>
</dbReference>
<dbReference type="Pfam" id="PF04073">
    <property type="entry name" value="tRNA_edit"/>
    <property type="match status" value="1"/>
</dbReference>
<organism evidence="3 4">
    <name type="scientific">Bartonella tamiae Th239</name>
    <dbReference type="NCBI Taxonomy" id="1094558"/>
    <lineage>
        <taxon>Bacteria</taxon>
        <taxon>Pseudomonadati</taxon>
        <taxon>Pseudomonadota</taxon>
        <taxon>Alphaproteobacteria</taxon>
        <taxon>Hyphomicrobiales</taxon>
        <taxon>Bartonellaceae</taxon>
        <taxon>Bartonella</taxon>
    </lineage>
</organism>
<reference evidence="3 4" key="1">
    <citation type="submission" date="2012-03" db="EMBL/GenBank/DDBJ databases">
        <title>The Genome Sequence of Bartonella tamiae Th239.</title>
        <authorList>
            <consortium name="The Broad Institute Genome Sequencing Platform"/>
            <consortium name="The Broad Institute Genome Sequencing Center for Infectious Disease"/>
            <person name="Feldgarden M."/>
            <person name="Kirby J."/>
            <person name="Kosoy M."/>
            <person name="Birtles R."/>
            <person name="Probert W.S."/>
            <person name="Chiaraviglio L."/>
            <person name="Young S.K."/>
            <person name="Zeng Q."/>
            <person name="Gargeya S."/>
            <person name="Fitzgerald M."/>
            <person name="Haas B."/>
            <person name="Abouelleil A."/>
            <person name="Alvarado L."/>
            <person name="Arachchi H.M."/>
            <person name="Berlin A."/>
            <person name="Chapman S.B."/>
            <person name="Gearin G."/>
            <person name="Goldberg J."/>
            <person name="Griggs A."/>
            <person name="Gujja S."/>
            <person name="Hansen M."/>
            <person name="Heiman D."/>
            <person name="Howarth C."/>
            <person name="Larimer J."/>
            <person name="Lui A."/>
            <person name="MacDonald P.J.P."/>
            <person name="McCowen C."/>
            <person name="Montmayeur A."/>
            <person name="Murphy C."/>
            <person name="Neiman D."/>
            <person name="Pearson M."/>
            <person name="Priest M."/>
            <person name="Roberts A."/>
            <person name="Saif S."/>
            <person name="Shea T."/>
            <person name="Sisk P."/>
            <person name="Stolte C."/>
            <person name="Sykes S."/>
            <person name="Wortman J."/>
            <person name="Nusbaum C."/>
            <person name="Birren B."/>
        </authorList>
    </citation>
    <scope>NUCLEOTIDE SEQUENCE [LARGE SCALE GENOMIC DNA]</scope>
    <source>
        <strain evidence="3 4">Th239</strain>
    </source>
</reference>
<dbReference type="PANTHER" id="PTHR31423">
    <property type="entry name" value="YBAK DOMAIN-CONTAINING PROTEIN"/>
    <property type="match status" value="1"/>
</dbReference>
<evidence type="ECO:0000313" key="3">
    <source>
        <dbReference type="EMBL" id="EJF89360.1"/>
    </source>
</evidence>
<evidence type="ECO:0000313" key="4">
    <source>
        <dbReference type="Proteomes" id="UP000008952"/>
    </source>
</evidence>
<dbReference type="EMBL" id="AIMB01000008">
    <property type="protein sequence ID" value="EJF89360.1"/>
    <property type="molecule type" value="Genomic_DNA"/>
</dbReference>
<dbReference type="SUPFAM" id="SSF55826">
    <property type="entry name" value="YbaK/ProRS associated domain"/>
    <property type="match status" value="1"/>
</dbReference>
<protein>
    <recommendedName>
        <fullName evidence="2">YbaK/aminoacyl-tRNA synthetase-associated domain-containing protein</fullName>
    </recommendedName>
</protein>
<name>J1JXK4_9HYPH</name>
<evidence type="ECO:0000259" key="2">
    <source>
        <dbReference type="Pfam" id="PF04073"/>
    </source>
</evidence>